<evidence type="ECO:0000313" key="3">
    <source>
        <dbReference type="Proteomes" id="UP001150907"/>
    </source>
</evidence>
<organism evidence="2 3">
    <name type="scientific">Coemansia thaxteri</name>
    <dbReference type="NCBI Taxonomy" id="2663907"/>
    <lineage>
        <taxon>Eukaryota</taxon>
        <taxon>Fungi</taxon>
        <taxon>Fungi incertae sedis</taxon>
        <taxon>Zoopagomycota</taxon>
        <taxon>Kickxellomycotina</taxon>
        <taxon>Kickxellomycetes</taxon>
        <taxon>Kickxellales</taxon>
        <taxon>Kickxellaceae</taxon>
        <taxon>Coemansia</taxon>
    </lineage>
</organism>
<dbReference type="OrthoDB" id="448649at2759"/>
<reference evidence="2" key="1">
    <citation type="submission" date="2022-07" db="EMBL/GenBank/DDBJ databases">
        <title>Phylogenomic reconstructions and comparative analyses of Kickxellomycotina fungi.</title>
        <authorList>
            <person name="Reynolds N.K."/>
            <person name="Stajich J.E."/>
            <person name="Barry K."/>
            <person name="Grigoriev I.V."/>
            <person name="Crous P."/>
            <person name="Smith M.E."/>
        </authorList>
    </citation>
    <scope>NUCLEOTIDE SEQUENCE</scope>
    <source>
        <strain evidence="2">IMI 214461</strain>
    </source>
</reference>
<accession>A0A9W8BBR0</accession>
<keyword evidence="1" id="KW-0732">Signal</keyword>
<gene>
    <name evidence="2" type="primary">SIL1</name>
    <name evidence="2" type="ORF">H4R26_003131</name>
</gene>
<dbReference type="GO" id="GO:0000774">
    <property type="term" value="F:adenyl-nucleotide exchange factor activity"/>
    <property type="evidence" value="ECO:0007669"/>
    <property type="project" value="TreeGrafter"/>
</dbReference>
<dbReference type="Proteomes" id="UP001150907">
    <property type="component" value="Unassembled WGS sequence"/>
</dbReference>
<dbReference type="EMBL" id="JANBQF010000229">
    <property type="protein sequence ID" value="KAJ2003338.1"/>
    <property type="molecule type" value="Genomic_DNA"/>
</dbReference>
<dbReference type="Gene3D" id="1.25.10.10">
    <property type="entry name" value="Leucine-rich Repeat Variant"/>
    <property type="match status" value="1"/>
</dbReference>
<dbReference type="AlphaFoldDB" id="A0A9W8BBR0"/>
<dbReference type="InterPro" id="IPR016024">
    <property type="entry name" value="ARM-type_fold"/>
</dbReference>
<feature type="signal peptide" evidence="1">
    <location>
        <begin position="1"/>
        <end position="25"/>
    </location>
</feature>
<dbReference type="SUPFAM" id="SSF48371">
    <property type="entry name" value="ARM repeat"/>
    <property type="match status" value="1"/>
</dbReference>
<evidence type="ECO:0000313" key="2">
    <source>
        <dbReference type="EMBL" id="KAJ2003338.1"/>
    </source>
</evidence>
<protein>
    <submittedName>
        <fullName evidence="2">Nucleotide exchange factor sil1</fullName>
    </submittedName>
</protein>
<evidence type="ECO:0000256" key="1">
    <source>
        <dbReference type="SAM" id="SignalP"/>
    </source>
</evidence>
<sequence>MVRFPAYSRVAFAVLLAAALVSGNAHTAEDRYGSADTAAVCSTDSITGKQVCYPRIFNATNEFQEVRPGQDLPPGLHVQIDMSQGKKMAKLMAPEAGQELALVGNTEQAVLRPAESRSRQRVFGHKAEGFRAQLSVVSDLASESTVAGHARSGDLQRTLIEMEELVHDPRYAAELIYDGQATAALLRLGDPQGGKPAPWSPGVRQMASVVLGTAVQNNPELQARLYGAGAMNVLLTTLAHEVDARAMSKHIFALSALVRGHNDALKVFGGGEGLKSLRSLNSDQMDGDRRTRDSLEVRVVRLVEDVLNPELHPDFADSAAAVAGSFAANAEVWCRELDARLSQALVSEEPEAAQALYERPTAYAHALGLLCSQYPDNCMLSQSLQRLARDKIARLIDSEDVAASYRQALANILN</sequence>
<keyword evidence="3" id="KW-1185">Reference proteome</keyword>
<dbReference type="InterPro" id="IPR011989">
    <property type="entry name" value="ARM-like"/>
</dbReference>
<feature type="chain" id="PRO_5040888712" evidence="1">
    <location>
        <begin position="26"/>
        <end position="414"/>
    </location>
</feature>
<comment type="caution">
    <text evidence="2">The sequence shown here is derived from an EMBL/GenBank/DDBJ whole genome shotgun (WGS) entry which is preliminary data.</text>
</comment>
<dbReference type="PANTHER" id="PTHR19316:SF18">
    <property type="entry name" value="HSP70-BINDING PROTEIN 1"/>
    <property type="match status" value="1"/>
</dbReference>
<dbReference type="PANTHER" id="PTHR19316">
    <property type="entry name" value="PROTEIN FOLDING REGULATOR"/>
    <property type="match status" value="1"/>
</dbReference>
<dbReference type="GO" id="GO:0005783">
    <property type="term" value="C:endoplasmic reticulum"/>
    <property type="evidence" value="ECO:0007669"/>
    <property type="project" value="TreeGrafter"/>
</dbReference>
<dbReference type="InterPro" id="IPR050693">
    <property type="entry name" value="Hsp70_NEF-Inhibitors"/>
</dbReference>
<proteinExistence type="predicted"/>
<name>A0A9W8BBR0_9FUNG</name>